<evidence type="ECO:0000313" key="3">
    <source>
        <dbReference type="Proteomes" id="UP001165082"/>
    </source>
</evidence>
<keyword evidence="1" id="KW-0472">Membrane</keyword>
<feature type="transmembrane region" description="Helical" evidence="1">
    <location>
        <begin position="17"/>
        <end position="39"/>
    </location>
</feature>
<dbReference type="Proteomes" id="UP001165082">
    <property type="component" value="Unassembled WGS sequence"/>
</dbReference>
<reference evidence="2" key="1">
    <citation type="submission" date="2022-07" db="EMBL/GenBank/DDBJ databases">
        <title>Genome analysis of Parmales, a sister group of diatoms, reveals the evolutionary specialization of diatoms from phago-mixotrophs to photoautotrophs.</title>
        <authorList>
            <person name="Ban H."/>
            <person name="Sato S."/>
            <person name="Yoshikawa S."/>
            <person name="Kazumasa Y."/>
            <person name="Nakamura Y."/>
            <person name="Ichinomiya M."/>
            <person name="Saitoh K."/>
            <person name="Sato N."/>
            <person name="Blanc-Mathieu R."/>
            <person name="Endo H."/>
            <person name="Kuwata A."/>
            <person name="Ogata H."/>
        </authorList>
    </citation>
    <scope>NUCLEOTIDE SEQUENCE</scope>
</reference>
<dbReference type="OrthoDB" id="428342at2759"/>
<name>A0A9W6ZD45_9STRA</name>
<keyword evidence="1" id="KW-0812">Transmembrane</keyword>
<accession>A0A9W6ZD45</accession>
<keyword evidence="3" id="KW-1185">Reference proteome</keyword>
<dbReference type="AlphaFoldDB" id="A0A9W6ZD45"/>
<evidence type="ECO:0000313" key="2">
    <source>
        <dbReference type="EMBL" id="GMH50041.1"/>
    </source>
</evidence>
<dbReference type="EMBL" id="BRXZ01001932">
    <property type="protein sequence ID" value="GMH50041.1"/>
    <property type="molecule type" value="Genomic_DNA"/>
</dbReference>
<dbReference type="SUPFAM" id="SSF48452">
    <property type="entry name" value="TPR-like"/>
    <property type="match status" value="1"/>
</dbReference>
<protein>
    <submittedName>
        <fullName evidence="2">Uncharacterized protein</fullName>
    </submittedName>
</protein>
<gene>
    <name evidence="2" type="ORF">TrRE_jg1491</name>
</gene>
<organism evidence="2 3">
    <name type="scientific">Triparma retinervis</name>
    <dbReference type="NCBI Taxonomy" id="2557542"/>
    <lineage>
        <taxon>Eukaryota</taxon>
        <taxon>Sar</taxon>
        <taxon>Stramenopiles</taxon>
        <taxon>Ochrophyta</taxon>
        <taxon>Bolidophyceae</taxon>
        <taxon>Parmales</taxon>
        <taxon>Triparmaceae</taxon>
        <taxon>Triparma</taxon>
    </lineage>
</organism>
<proteinExistence type="predicted"/>
<dbReference type="InterPro" id="IPR011990">
    <property type="entry name" value="TPR-like_helical_dom_sf"/>
</dbReference>
<sequence length="172" mass="18864">MYLVSQYFSLGPLHNSIITLLLSNSRFLLVVVAVLTVYFTNRLAADPQTYATPDSEWGDASDYSTDSQYSDVYTHQKAEDPKLHSFMEATQLGLLAAQEGDQTTAIGYFRLARKLDITSSEGAMNLGVCLMRSNLLDEALNEVRKGRNGRQGDLCAAGRSKGGRVEGANGRF</sequence>
<evidence type="ECO:0000256" key="1">
    <source>
        <dbReference type="SAM" id="Phobius"/>
    </source>
</evidence>
<keyword evidence="1" id="KW-1133">Transmembrane helix</keyword>
<comment type="caution">
    <text evidence="2">The sequence shown here is derived from an EMBL/GenBank/DDBJ whole genome shotgun (WGS) entry which is preliminary data.</text>
</comment>
<dbReference type="Gene3D" id="1.25.40.10">
    <property type="entry name" value="Tetratricopeptide repeat domain"/>
    <property type="match status" value="1"/>
</dbReference>